<name>A0AAE3EHJ2_9SPIR</name>
<dbReference type="AlphaFoldDB" id="A0AAE3EHJ2"/>
<dbReference type="GO" id="GO:0006310">
    <property type="term" value="P:DNA recombination"/>
    <property type="evidence" value="ECO:0007669"/>
    <property type="project" value="UniProtKB-UniRule"/>
</dbReference>
<keyword evidence="5 13" id="KW-0255">Endonuclease</keyword>
<dbReference type="GO" id="GO:0008821">
    <property type="term" value="F:crossover junction DNA endonuclease activity"/>
    <property type="evidence" value="ECO:0007669"/>
    <property type="project" value="UniProtKB-UniRule"/>
</dbReference>
<dbReference type="FunFam" id="3.30.420.10:FF:000002">
    <property type="entry name" value="Crossover junction endodeoxyribonuclease RuvC"/>
    <property type="match status" value="1"/>
</dbReference>
<keyword evidence="3 13" id="KW-0540">Nuclease</keyword>
<dbReference type="InterPro" id="IPR012337">
    <property type="entry name" value="RNaseH-like_sf"/>
</dbReference>
<evidence type="ECO:0000313" key="16">
    <source>
        <dbReference type="Proteomes" id="UP001198163"/>
    </source>
</evidence>
<dbReference type="CDD" id="cd16962">
    <property type="entry name" value="RuvC"/>
    <property type="match status" value="1"/>
</dbReference>
<proteinExistence type="inferred from homology"/>
<evidence type="ECO:0000256" key="14">
    <source>
        <dbReference type="NCBIfam" id="TIGR00228"/>
    </source>
</evidence>
<dbReference type="SUPFAM" id="SSF53098">
    <property type="entry name" value="Ribonuclease H-like"/>
    <property type="match status" value="1"/>
</dbReference>
<dbReference type="InterPro" id="IPR036397">
    <property type="entry name" value="RNaseH_sf"/>
</dbReference>
<evidence type="ECO:0000256" key="8">
    <source>
        <dbReference type="ARBA" id="ARBA00022842"/>
    </source>
</evidence>
<evidence type="ECO:0000256" key="3">
    <source>
        <dbReference type="ARBA" id="ARBA00022722"/>
    </source>
</evidence>
<evidence type="ECO:0000256" key="12">
    <source>
        <dbReference type="ARBA" id="ARBA00029354"/>
    </source>
</evidence>
<feature type="binding site" evidence="13">
    <location>
        <position position="13"/>
    </location>
    <ligand>
        <name>Mg(2+)</name>
        <dbReference type="ChEBI" id="CHEBI:18420"/>
        <label>1</label>
    </ligand>
</feature>
<comment type="similarity">
    <text evidence="1 13">Belongs to the RuvC family.</text>
</comment>
<keyword evidence="10 13" id="KW-0233">DNA recombination</keyword>
<evidence type="ECO:0000256" key="1">
    <source>
        <dbReference type="ARBA" id="ARBA00009518"/>
    </source>
</evidence>
<keyword evidence="4 13" id="KW-0479">Metal-binding</keyword>
<protein>
    <recommendedName>
        <fullName evidence="13 14">Crossover junction endodeoxyribonuclease RuvC</fullName>
        <ecNumber evidence="13 14">3.1.21.10</ecNumber>
    </recommendedName>
    <alternativeName>
        <fullName evidence="13">Holliday junction nuclease RuvC</fullName>
    </alternativeName>
    <alternativeName>
        <fullName evidence="13">Holliday junction resolvase RuvC</fullName>
    </alternativeName>
</protein>
<dbReference type="PRINTS" id="PR00696">
    <property type="entry name" value="RSOLVASERUVC"/>
</dbReference>
<keyword evidence="7 13" id="KW-0378">Hydrolase</keyword>
<feature type="active site" evidence="13">
    <location>
        <position position="13"/>
    </location>
</feature>
<evidence type="ECO:0000256" key="11">
    <source>
        <dbReference type="ARBA" id="ARBA00023204"/>
    </source>
</evidence>
<dbReference type="Gene3D" id="3.30.420.10">
    <property type="entry name" value="Ribonuclease H-like superfamily/Ribonuclease H"/>
    <property type="match status" value="1"/>
</dbReference>
<comment type="subcellular location">
    <subcellularLocation>
        <location evidence="13">Cytoplasm</location>
    </subcellularLocation>
</comment>
<keyword evidence="8 13" id="KW-0460">Magnesium</keyword>
<evidence type="ECO:0000256" key="2">
    <source>
        <dbReference type="ARBA" id="ARBA00022490"/>
    </source>
</evidence>
<comment type="cofactor">
    <cofactor evidence="13">
        <name>Mg(2+)</name>
        <dbReference type="ChEBI" id="CHEBI:18420"/>
    </cofactor>
    <text evidence="13">Binds 2 Mg(2+) ion per subunit.</text>
</comment>
<dbReference type="GO" id="GO:0048476">
    <property type="term" value="C:Holliday junction resolvase complex"/>
    <property type="evidence" value="ECO:0007669"/>
    <property type="project" value="UniProtKB-UniRule"/>
</dbReference>
<comment type="subunit">
    <text evidence="13">Homodimer which binds Holliday junction (HJ) DNA. The HJ becomes 2-fold symmetrical on binding to RuvC with unstacked arms; it has a different conformation from HJ DNA in complex with RuvA. In the full resolvosome a probable DNA-RuvA(4)-RuvB(12)-RuvC(2) complex forms which resolves the HJ.</text>
</comment>
<accession>A0AAE3EHJ2</accession>
<comment type="caution">
    <text evidence="15">The sequence shown here is derived from an EMBL/GenBank/DDBJ whole genome shotgun (WGS) entry which is preliminary data.</text>
</comment>
<keyword evidence="6 13" id="KW-0227">DNA damage</keyword>
<dbReference type="NCBIfam" id="TIGR00228">
    <property type="entry name" value="ruvC"/>
    <property type="match status" value="1"/>
</dbReference>
<dbReference type="GO" id="GO:0003677">
    <property type="term" value="F:DNA binding"/>
    <property type="evidence" value="ECO:0007669"/>
    <property type="project" value="UniProtKB-KW"/>
</dbReference>
<dbReference type="InterPro" id="IPR002176">
    <property type="entry name" value="X-over_junc_endoDNase_RuvC"/>
</dbReference>
<keyword evidence="16" id="KW-1185">Reference proteome</keyword>
<dbReference type="EMBL" id="JAINWA010000003">
    <property type="protein sequence ID" value="MCD1654532.1"/>
    <property type="molecule type" value="Genomic_DNA"/>
</dbReference>
<dbReference type="GO" id="GO:0005737">
    <property type="term" value="C:cytoplasm"/>
    <property type="evidence" value="ECO:0007669"/>
    <property type="project" value="UniProtKB-SubCell"/>
</dbReference>
<evidence type="ECO:0000256" key="10">
    <source>
        <dbReference type="ARBA" id="ARBA00023172"/>
    </source>
</evidence>
<dbReference type="PANTHER" id="PTHR30194:SF3">
    <property type="entry name" value="CROSSOVER JUNCTION ENDODEOXYRIBONUCLEASE RUVC"/>
    <property type="match status" value="1"/>
</dbReference>
<dbReference type="PANTHER" id="PTHR30194">
    <property type="entry name" value="CROSSOVER JUNCTION ENDODEOXYRIBONUCLEASE RUVC"/>
    <property type="match status" value="1"/>
</dbReference>
<dbReference type="GO" id="GO:0006281">
    <property type="term" value="P:DNA repair"/>
    <property type="evidence" value="ECO:0007669"/>
    <property type="project" value="UniProtKB-UniRule"/>
</dbReference>
<feature type="active site" evidence="13">
    <location>
        <position position="146"/>
    </location>
</feature>
<evidence type="ECO:0000313" key="15">
    <source>
        <dbReference type="EMBL" id="MCD1654532.1"/>
    </source>
</evidence>
<keyword evidence="11 13" id="KW-0234">DNA repair</keyword>
<dbReference type="EC" id="3.1.21.10" evidence="13 14"/>
<comment type="catalytic activity">
    <reaction evidence="12 13">
        <text>Endonucleolytic cleavage at a junction such as a reciprocal single-stranded crossover between two homologous DNA duplexes (Holliday junction).</text>
        <dbReference type="EC" id="3.1.21.10"/>
    </reaction>
</comment>
<evidence type="ECO:0000256" key="5">
    <source>
        <dbReference type="ARBA" id="ARBA00022759"/>
    </source>
</evidence>
<evidence type="ECO:0000256" key="7">
    <source>
        <dbReference type="ARBA" id="ARBA00022801"/>
    </source>
</evidence>
<gene>
    <name evidence="13 15" type="primary">ruvC</name>
    <name evidence="15" type="ORF">K7J14_07410</name>
</gene>
<dbReference type="Pfam" id="PF02075">
    <property type="entry name" value="RuvC"/>
    <property type="match status" value="1"/>
</dbReference>
<evidence type="ECO:0000256" key="6">
    <source>
        <dbReference type="ARBA" id="ARBA00022763"/>
    </source>
</evidence>
<keyword evidence="2 13" id="KW-0963">Cytoplasm</keyword>
<dbReference type="HAMAP" id="MF_00034">
    <property type="entry name" value="RuvC"/>
    <property type="match status" value="1"/>
</dbReference>
<reference evidence="15" key="1">
    <citation type="submission" date="2021-08" db="EMBL/GenBank/DDBJ databases">
        <title>Comparative analyses of Brucepasteria parasyntrophica and Teretinema zuelzerae.</title>
        <authorList>
            <person name="Song Y."/>
            <person name="Brune A."/>
        </authorList>
    </citation>
    <scope>NUCLEOTIDE SEQUENCE</scope>
    <source>
        <strain evidence="15">DSM 1903</strain>
    </source>
</reference>
<evidence type="ECO:0000256" key="4">
    <source>
        <dbReference type="ARBA" id="ARBA00022723"/>
    </source>
</evidence>
<comment type="function">
    <text evidence="13">The RuvA-RuvB-RuvC complex processes Holliday junction (HJ) DNA during genetic recombination and DNA repair. Endonuclease that resolves HJ intermediates. Cleaves cruciform DNA by making single-stranded nicks across the HJ at symmetrical positions within the homologous arms, yielding a 5'-phosphate and a 3'-hydroxyl group; requires a central core of homology in the junction. The consensus cleavage sequence is 5'-(A/T)TT(C/G)-3'. Cleavage occurs on the 3'-side of the TT dinucleotide at the point of strand exchange. HJ branch migration catalyzed by RuvA-RuvB allows RuvC to scan DNA until it finds its consensus sequence, where it cleaves and resolves the cruciform DNA.</text>
</comment>
<dbReference type="GO" id="GO:0000287">
    <property type="term" value="F:magnesium ion binding"/>
    <property type="evidence" value="ECO:0007669"/>
    <property type="project" value="UniProtKB-UniRule"/>
</dbReference>
<evidence type="ECO:0000256" key="9">
    <source>
        <dbReference type="ARBA" id="ARBA00023125"/>
    </source>
</evidence>
<feature type="binding site" evidence="13">
    <location>
        <position position="73"/>
    </location>
    <ligand>
        <name>Mg(2+)</name>
        <dbReference type="ChEBI" id="CHEBI:18420"/>
        <label>2</label>
    </ligand>
</feature>
<sequence length="165" mass="17645">MQNKTDRLVIGIDPGLASTGWGIVLAAGNRLTHLGHGVIETSSKLDHQTRLVRIYESLVEVLDAWKPQEAGMETLYFAKNVTSALSVAEARGVVTLALGLRGLPLGEYSPNEIKQAVSGSGRSEKKIVQESVRLLLGLSSVPSPDHAADALAAAITRIHTVPLRY</sequence>
<evidence type="ECO:0000256" key="13">
    <source>
        <dbReference type="HAMAP-Rule" id="MF_00034"/>
    </source>
</evidence>
<keyword evidence="9 13" id="KW-0238">DNA-binding</keyword>
<organism evidence="15 16">
    <name type="scientific">Teretinema zuelzerae</name>
    <dbReference type="NCBI Taxonomy" id="156"/>
    <lineage>
        <taxon>Bacteria</taxon>
        <taxon>Pseudomonadati</taxon>
        <taxon>Spirochaetota</taxon>
        <taxon>Spirochaetia</taxon>
        <taxon>Spirochaetales</taxon>
        <taxon>Treponemataceae</taxon>
        <taxon>Teretinema</taxon>
    </lineage>
</organism>
<dbReference type="Proteomes" id="UP001198163">
    <property type="component" value="Unassembled WGS sequence"/>
</dbReference>
<dbReference type="NCBIfam" id="NF000711">
    <property type="entry name" value="PRK00039.2-1"/>
    <property type="match status" value="1"/>
</dbReference>
<feature type="binding site" evidence="13">
    <location>
        <position position="146"/>
    </location>
    <ligand>
        <name>Mg(2+)</name>
        <dbReference type="ChEBI" id="CHEBI:18420"/>
        <label>1</label>
    </ligand>
</feature>
<feature type="active site" evidence="13">
    <location>
        <position position="73"/>
    </location>
</feature>